<organism evidence="2 3">
    <name type="scientific">Colletotrichum musicola</name>
    <dbReference type="NCBI Taxonomy" id="2175873"/>
    <lineage>
        <taxon>Eukaryota</taxon>
        <taxon>Fungi</taxon>
        <taxon>Dikarya</taxon>
        <taxon>Ascomycota</taxon>
        <taxon>Pezizomycotina</taxon>
        <taxon>Sordariomycetes</taxon>
        <taxon>Hypocreomycetidae</taxon>
        <taxon>Glomerellales</taxon>
        <taxon>Glomerellaceae</taxon>
        <taxon>Colletotrichum</taxon>
        <taxon>Colletotrichum orchidearum species complex</taxon>
    </lineage>
</organism>
<dbReference type="InterPro" id="IPR053018">
    <property type="entry name" value="Elsinochrome_Biosynth-Asso"/>
</dbReference>
<dbReference type="PANTHER" id="PTHR37577">
    <property type="entry name" value="INTEGRAL MEMBRANE PROTEIN"/>
    <property type="match status" value="1"/>
</dbReference>
<dbReference type="Proteomes" id="UP000639643">
    <property type="component" value="Unassembled WGS sequence"/>
</dbReference>
<feature type="transmembrane region" description="Helical" evidence="1">
    <location>
        <begin position="22"/>
        <end position="48"/>
    </location>
</feature>
<dbReference type="PANTHER" id="PTHR37577:SF1">
    <property type="entry name" value="INTEGRAL MEMBRANE PROTEIN"/>
    <property type="match status" value="1"/>
</dbReference>
<keyword evidence="1" id="KW-0472">Membrane</keyword>
<name>A0A8H6MVQ3_9PEZI</name>
<comment type="caution">
    <text evidence="2">The sequence shown here is derived from an EMBL/GenBank/DDBJ whole genome shotgun (WGS) entry which is preliminary data.</text>
</comment>
<feature type="transmembrane region" description="Helical" evidence="1">
    <location>
        <begin position="253"/>
        <end position="271"/>
    </location>
</feature>
<accession>A0A8H6MVQ3</accession>
<dbReference type="OrthoDB" id="5427664at2759"/>
<evidence type="ECO:0000313" key="2">
    <source>
        <dbReference type="EMBL" id="KAF6809881.1"/>
    </source>
</evidence>
<keyword evidence="1" id="KW-0812">Transmembrane</keyword>
<feature type="transmembrane region" description="Helical" evidence="1">
    <location>
        <begin position="168"/>
        <end position="187"/>
    </location>
</feature>
<evidence type="ECO:0000256" key="1">
    <source>
        <dbReference type="SAM" id="Phobius"/>
    </source>
</evidence>
<dbReference type="EMBL" id="WIGM01000874">
    <property type="protein sequence ID" value="KAF6809881.1"/>
    <property type="molecule type" value="Genomic_DNA"/>
</dbReference>
<evidence type="ECO:0000313" key="3">
    <source>
        <dbReference type="Proteomes" id="UP000639643"/>
    </source>
</evidence>
<reference evidence="2" key="1">
    <citation type="journal article" date="2020" name="Phytopathology">
        <title>Genome Sequence Resources of Colletotrichum truncatum, C. plurivorum, C. musicola, and C. sojae: Four Species Pathogenic to Soybean (Glycine max).</title>
        <authorList>
            <person name="Rogerio F."/>
            <person name="Boufleur T.R."/>
            <person name="Ciampi-Guillardi M."/>
            <person name="Sukno S.A."/>
            <person name="Thon M.R."/>
            <person name="Massola Junior N.S."/>
            <person name="Baroncelli R."/>
        </authorList>
    </citation>
    <scope>NUCLEOTIDE SEQUENCE</scope>
    <source>
        <strain evidence="2">LFN0074</strain>
    </source>
</reference>
<dbReference type="AlphaFoldDB" id="A0A8H6MVQ3"/>
<feature type="transmembrane region" description="Helical" evidence="1">
    <location>
        <begin position="199"/>
        <end position="221"/>
    </location>
</feature>
<sequence>MFDECRRNCSEPPRELEGNPDIGGIGVIICFVGTSWLAVLLVIVNYVLVFDPHENPFESPVTFGGERKFQPWVAKFLETRLVIRIAKWRDRAIASKWMPNHVDVVQVRQLEYWPFLGDLRRKMDGRERQLIQTVILSICDIQLLTGLGILLSGFIQLKCYVSAYHWHILAYLAWFSNVTHVACLIVLRKYLHENRSERLVQIALMALLLLGVVVVLVPTAFFNWMTTEESTAALPGSNARCFFRSPQSQSGSSAHESAVLTIVLAVFSFFTRNMKIHRAVSLGAKNLTRVKISNSFTKHAVWIRVSRTYREGTHARHLTISLYLLGKLYADLVSSELSDTISRPPLIMIPLMPET</sequence>
<gene>
    <name evidence="2" type="ORF">CMUS01_13588</name>
</gene>
<feature type="transmembrane region" description="Helical" evidence="1">
    <location>
        <begin position="130"/>
        <end position="156"/>
    </location>
</feature>
<keyword evidence="1" id="KW-1133">Transmembrane helix</keyword>
<proteinExistence type="predicted"/>
<protein>
    <submittedName>
        <fullName evidence="2">Uncharacterized protein</fullName>
    </submittedName>
</protein>
<keyword evidence="3" id="KW-1185">Reference proteome</keyword>